<protein>
    <submittedName>
        <fullName evidence="3">Universal stress protein</fullName>
    </submittedName>
</protein>
<dbReference type="InterPro" id="IPR014729">
    <property type="entry name" value="Rossmann-like_a/b/a_fold"/>
</dbReference>
<dbReference type="InterPro" id="IPR006015">
    <property type="entry name" value="Universal_stress_UspA"/>
</dbReference>
<keyword evidence="4" id="KW-1185">Reference proteome</keyword>
<evidence type="ECO:0000256" key="1">
    <source>
        <dbReference type="ARBA" id="ARBA00008791"/>
    </source>
</evidence>
<comment type="caution">
    <text evidence="3">The sequence shown here is derived from an EMBL/GenBank/DDBJ whole genome shotgun (WGS) entry which is preliminary data.</text>
</comment>
<dbReference type="SUPFAM" id="SSF52402">
    <property type="entry name" value="Adenine nucleotide alpha hydrolases-like"/>
    <property type="match status" value="2"/>
</dbReference>
<dbReference type="PANTHER" id="PTHR46268:SF6">
    <property type="entry name" value="UNIVERSAL STRESS PROTEIN UP12"/>
    <property type="match status" value="1"/>
</dbReference>
<dbReference type="Gene3D" id="3.40.50.620">
    <property type="entry name" value="HUPs"/>
    <property type="match status" value="2"/>
</dbReference>
<feature type="domain" description="UspA" evidence="2">
    <location>
        <begin position="156"/>
        <end position="281"/>
    </location>
</feature>
<dbReference type="RefSeq" id="WP_377185080.1">
    <property type="nucleotide sequence ID" value="NZ_JBHUPD010000002.1"/>
</dbReference>
<dbReference type="PRINTS" id="PR01438">
    <property type="entry name" value="UNVRSLSTRESS"/>
</dbReference>
<reference evidence="4" key="1">
    <citation type="journal article" date="2019" name="Int. J. Syst. Evol. Microbiol.">
        <title>The Global Catalogue of Microorganisms (GCM) 10K type strain sequencing project: providing services to taxonomists for standard genome sequencing and annotation.</title>
        <authorList>
            <consortium name="The Broad Institute Genomics Platform"/>
            <consortium name="The Broad Institute Genome Sequencing Center for Infectious Disease"/>
            <person name="Wu L."/>
            <person name="Ma J."/>
        </authorList>
    </citation>
    <scope>NUCLEOTIDE SEQUENCE [LARGE SCALE GENOMIC DNA]</scope>
    <source>
        <strain evidence="4">KCTC 22437</strain>
    </source>
</reference>
<dbReference type="Pfam" id="PF00582">
    <property type="entry name" value="Usp"/>
    <property type="match status" value="2"/>
</dbReference>
<evidence type="ECO:0000313" key="3">
    <source>
        <dbReference type="EMBL" id="MFD2872899.1"/>
    </source>
</evidence>
<comment type="similarity">
    <text evidence="1">Belongs to the universal stress protein A family.</text>
</comment>
<gene>
    <name evidence="3" type="ORF">ACFS5N_10505</name>
</gene>
<dbReference type="Proteomes" id="UP001597557">
    <property type="component" value="Unassembled WGS sequence"/>
</dbReference>
<accession>A0ABW5YD19</accession>
<name>A0ABW5YD19_9SPHI</name>
<dbReference type="CDD" id="cd00293">
    <property type="entry name" value="USP-like"/>
    <property type="match status" value="2"/>
</dbReference>
<dbReference type="PANTHER" id="PTHR46268">
    <property type="entry name" value="STRESS RESPONSE PROTEIN NHAX"/>
    <property type="match status" value="1"/>
</dbReference>
<evidence type="ECO:0000259" key="2">
    <source>
        <dbReference type="Pfam" id="PF00582"/>
    </source>
</evidence>
<evidence type="ECO:0000313" key="4">
    <source>
        <dbReference type="Proteomes" id="UP001597557"/>
    </source>
</evidence>
<sequence length="288" mass="31556">MKRILVATDLTANAEHAVVYAYKLAQSLGAKLYICHSLNVPAEIPQSGTVAWPQEVYDDMDRDSKTELSKLKHKLTAAGAPDTFTPEIICVQGTGVVTDVVNAEAARHKADLIVLGTHGNDRLGTLLIGNHSRKMIEAATCPLLLVPDGSVFRPIKKIAFGSDFKHAELELNAISRLVTLAKTLNAELVLAHIQKSNEDAAGNSIIKELLTELVRNHGHQQVSVKVVKSEHIARGLVWLARNTHIDLLAMVHKRHNFLVELLHGSRTQQLAAQTPVPLLVFNAHQYES</sequence>
<organism evidence="3 4">
    <name type="scientific">Mucilaginibacter ximonensis</name>
    <dbReference type="NCBI Taxonomy" id="538021"/>
    <lineage>
        <taxon>Bacteria</taxon>
        <taxon>Pseudomonadati</taxon>
        <taxon>Bacteroidota</taxon>
        <taxon>Sphingobacteriia</taxon>
        <taxon>Sphingobacteriales</taxon>
        <taxon>Sphingobacteriaceae</taxon>
        <taxon>Mucilaginibacter</taxon>
    </lineage>
</organism>
<proteinExistence type="inferred from homology"/>
<dbReference type="EMBL" id="JBHUPD010000002">
    <property type="protein sequence ID" value="MFD2872899.1"/>
    <property type="molecule type" value="Genomic_DNA"/>
</dbReference>
<dbReference type="InterPro" id="IPR006016">
    <property type="entry name" value="UspA"/>
</dbReference>
<feature type="domain" description="UspA" evidence="2">
    <location>
        <begin position="1"/>
        <end position="147"/>
    </location>
</feature>